<dbReference type="PATRIC" id="fig|159743.3.peg.2055"/>
<keyword evidence="1" id="KW-0472">Membrane</keyword>
<keyword evidence="1" id="KW-0812">Transmembrane</keyword>
<dbReference type="EMBL" id="JTHP01000014">
    <property type="protein sequence ID" value="KJD45831.1"/>
    <property type="molecule type" value="Genomic_DNA"/>
</dbReference>
<dbReference type="Proteomes" id="UP000032534">
    <property type="component" value="Unassembled WGS sequence"/>
</dbReference>
<reference evidence="3 4" key="1">
    <citation type="submission" date="2014-11" db="EMBL/GenBank/DDBJ databases">
        <title>Draft Genome Sequences of Paenibacillus polymyxa NRRL B-30509 and Paenibacillus terrae NRRL B-30644, Strains from a Poultry Environment that Produce Tridecaptin A and Paenicidins.</title>
        <authorList>
            <person name="van Belkum M.J."/>
            <person name="Lohans C.T."/>
            <person name="Vederas J.C."/>
        </authorList>
    </citation>
    <scope>NUCLEOTIDE SEQUENCE [LARGE SCALE GENOMIC DNA]</scope>
    <source>
        <strain evidence="3 4">NRRL B-30644</strain>
    </source>
</reference>
<dbReference type="InterPro" id="IPR000305">
    <property type="entry name" value="GIY-YIG_endonuc"/>
</dbReference>
<dbReference type="InterPro" id="IPR035901">
    <property type="entry name" value="GIY-YIG_endonuc_sf"/>
</dbReference>
<evidence type="ECO:0000259" key="2">
    <source>
        <dbReference type="PROSITE" id="PS50164"/>
    </source>
</evidence>
<evidence type="ECO:0000256" key="1">
    <source>
        <dbReference type="SAM" id="Phobius"/>
    </source>
</evidence>
<dbReference type="RefSeq" id="WP_044645863.1">
    <property type="nucleotide sequence ID" value="NZ_JTHP01000014.1"/>
</dbReference>
<protein>
    <recommendedName>
        <fullName evidence="2">GIY-YIG domain-containing protein</fullName>
    </recommendedName>
</protein>
<keyword evidence="1" id="KW-1133">Transmembrane helix</keyword>
<dbReference type="OrthoDB" id="287318at2"/>
<dbReference type="AlphaFoldDB" id="A0A0D7X385"/>
<proteinExistence type="predicted"/>
<comment type="caution">
    <text evidence="3">The sequence shown here is derived from an EMBL/GenBank/DDBJ whole genome shotgun (WGS) entry which is preliminary data.</text>
</comment>
<dbReference type="Gene3D" id="3.40.1440.10">
    <property type="entry name" value="GIY-YIG endonuclease"/>
    <property type="match status" value="1"/>
</dbReference>
<evidence type="ECO:0000313" key="3">
    <source>
        <dbReference type="EMBL" id="KJD45831.1"/>
    </source>
</evidence>
<dbReference type="CDD" id="cd00719">
    <property type="entry name" value="GIY-YIG_SF"/>
    <property type="match status" value="1"/>
</dbReference>
<evidence type="ECO:0000313" key="4">
    <source>
        <dbReference type="Proteomes" id="UP000032534"/>
    </source>
</evidence>
<feature type="transmembrane region" description="Helical" evidence="1">
    <location>
        <begin position="12"/>
        <end position="30"/>
    </location>
</feature>
<organism evidence="3 4">
    <name type="scientific">Paenibacillus terrae</name>
    <dbReference type="NCBI Taxonomy" id="159743"/>
    <lineage>
        <taxon>Bacteria</taxon>
        <taxon>Bacillati</taxon>
        <taxon>Bacillota</taxon>
        <taxon>Bacilli</taxon>
        <taxon>Bacillales</taxon>
        <taxon>Paenibacillaceae</taxon>
        <taxon>Paenibacillus</taxon>
    </lineage>
</organism>
<name>A0A0D7X385_9BACL</name>
<dbReference type="SUPFAM" id="SSF82771">
    <property type="entry name" value="GIY-YIG endonuclease"/>
    <property type="match status" value="1"/>
</dbReference>
<accession>A0A0D7X385</accession>
<dbReference type="PROSITE" id="PS50164">
    <property type="entry name" value="GIY_YIG"/>
    <property type="match status" value="1"/>
</dbReference>
<keyword evidence="4" id="KW-1185">Reference proteome</keyword>
<sequence>MKKWYNDRINDRYIYALLGSLSEISGVYIGQTTNVERRFAQHLKYSSNAWVKEQIASGSPPKLVILEKARTSQYEAYQLEVVWIRVALRQGFTIHNSKADFQAARRLWEQLKPLAKTRQMPRLNQTNDFQMREDSNVLEHLHHSWIRLIGES</sequence>
<dbReference type="Pfam" id="PF01541">
    <property type="entry name" value="GIY-YIG"/>
    <property type="match status" value="1"/>
</dbReference>
<gene>
    <name evidence="3" type="ORF">QD47_09270</name>
</gene>
<feature type="domain" description="GIY-YIG" evidence="2">
    <location>
        <begin position="10"/>
        <end position="94"/>
    </location>
</feature>